<dbReference type="EMBL" id="AGFM01000006">
    <property type="protein sequence ID" value="EHJ62708.1"/>
    <property type="molecule type" value="Genomic_DNA"/>
</dbReference>
<dbReference type="InterPro" id="IPR021074">
    <property type="entry name" value="Formate_DH_dsu"/>
</dbReference>
<sequence>MMNTREHLIHMAGQIFRNFASKGEAAAVEATAEHILLYWDPHMKAQALEMLDDPDVELPEPVPAVFEKLRVAA</sequence>
<dbReference type="STRING" id="1088721.JI59_19030"/>
<protein>
    <submittedName>
        <fullName evidence="1">Formate dehydrogenase delta subunit</fullName>
    </submittedName>
</protein>
<accession>G6E785</accession>
<comment type="caution">
    <text evidence="1">The sequence shown here is derived from an EMBL/GenBank/DDBJ whole genome shotgun (WGS) entry which is preliminary data.</text>
</comment>
<organism evidence="1 2">
    <name type="scientific">Novosphingobium pentaromativorans US6-1</name>
    <dbReference type="NCBI Taxonomy" id="1088721"/>
    <lineage>
        <taxon>Bacteria</taxon>
        <taxon>Pseudomonadati</taxon>
        <taxon>Pseudomonadota</taxon>
        <taxon>Alphaproteobacteria</taxon>
        <taxon>Sphingomonadales</taxon>
        <taxon>Sphingomonadaceae</taxon>
        <taxon>Novosphingobium</taxon>
    </lineage>
</organism>
<dbReference type="Proteomes" id="UP000004030">
    <property type="component" value="Unassembled WGS sequence"/>
</dbReference>
<dbReference type="Pfam" id="PF11390">
    <property type="entry name" value="FdsD"/>
    <property type="match status" value="1"/>
</dbReference>
<name>G6E785_9SPHN</name>
<gene>
    <name evidence="1" type="ORF">NSU_0220</name>
</gene>
<dbReference type="PATRIC" id="fig|1088721.3.peg.217"/>
<evidence type="ECO:0000313" key="2">
    <source>
        <dbReference type="Proteomes" id="UP000004030"/>
    </source>
</evidence>
<dbReference type="KEGG" id="npn:JI59_19030"/>
<evidence type="ECO:0000313" key="1">
    <source>
        <dbReference type="EMBL" id="EHJ62708.1"/>
    </source>
</evidence>
<proteinExistence type="predicted"/>
<dbReference type="AlphaFoldDB" id="G6E785"/>
<keyword evidence="2" id="KW-1185">Reference proteome</keyword>
<dbReference type="RefSeq" id="WP_007011137.1">
    <property type="nucleotide sequence ID" value="NZ_AGFM01000006.1"/>
</dbReference>
<reference evidence="1 2" key="1">
    <citation type="journal article" date="2012" name="J. Bacteriol.">
        <title>Genome sequence of benzo(a)pyrene-degrading bacterium Novosphingobium pentaromativorans US6-1.</title>
        <authorList>
            <person name="Luo Y.R."/>
            <person name="Kang S.G."/>
            <person name="Kim S.J."/>
            <person name="Kim M.R."/>
            <person name="Li N."/>
            <person name="Lee J.H."/>
            <person name="Kwon K.K."/>
        </authorList>
    </citation>
    <scope>NUCLEOTIDE SEQUENCE [LARGE SCALE GENOMIC DNA]</scope>
    <source>
        <strain evidence="1 2">US6-1</strain>
    </source>
</reference>